<dbReference type="Gene3D" id="3.40.50.300">
    <property type="entry name" value="P-loop containing nucleotide triphosphate hydrolases"/>
    <property type="match status" value="1"/>
</dbReference>
<accession>A0AAE3VD11</accession>
<reference evidence="5" key="1">
    <citation type="submission" date="2023-07" db="EMBL/GenBank/DDBJ databases">
        <title>Genomic Encyclopedia of Type Strains, Phase IV (KMG-IV): sequencing the most valuable type-strain genomes for metagenomic binning, comparative biology and taxonomic classification.</title>
        <authorList>
            <person name="Goeker M."/>
        </authorList>
    </citation>
    <scope>NUCLEOTIDE SEQUENCE</scope>
    <source>
        <strain evidence="5">DSM 24202</strain>
    </source>
</reference>
<dbReference type="InterPro" id="IPR002611">
    <property type="entry name" value="IstB_ATP-bd"/>
</dbReference>
<dbReference type="EMBL" id="JAUSVL010000001">
    <property type="protein sequence ID" value="MDQ0290528.1"/>
    <property type="molecule type" value="Genomic_DNA"/>
</dbReference>
<dbReference type="EMBL" id="JAUSVL010000001">
    <property type="protein sequence ID" value="MDQ0288255.1"/>
    <property type="molecule type" value="Genomic_DNA"/>
</dbReference>
<gene>
    <name evidence="5" type="ORF">J3R75_000361</name>
    <name evidence="6" type="ORF">J3R75_000362</name>
    <name evidence="7" type="ORF">J3R75_002635</name>
</gene>
<dbReference type="EMBL" id="JAUSVL010000001">
    <property type="protein sequence ID" value="MDQ0288254.1"/>
    <property type="molecule type" value="Genomic_DNA"/>
</dbReference>
<dbReference type="PANTHER" id="PTHR30050">
    <property type="entry name" value="CHROMOSOMAL REPLICATION INITIATOR PROTEIN DNAA"/>
    <property type="match status" value="1"/>
</dbReference>
<dbReference type="NCBIfam" id="NF038214">
    <property type="entry name" value="IS21_help_AAA"/>
    <property type="match status" value="1"/>
</dbReference>
<keyword evidence="2" id="KW-0547">Nucleotide-binding</keyword>
<proteinExistence type="inferred from homology"/>
<dbReference type="Pfam" id="PF01695">
    <property type="entry name" value="IstB_IS21"/>
    <property type="match status" value="1"/>
</dbReference>
<evidence type="ECO:0000313" key="6">
    <source>
        <dbReference type="EMBL" id="MDQ0288255.1"/>
    </source>
</evidence>
<evidence type="ECO:0000256" key="2">
    <source>
        <dbReference type="ARBA" id="ARBA00022741"/>
    </source>
</evidence>
<evidence type="ECO:0000256" key="1">
    <source>
        <dbReference type="ARBA" id="ARBA00008059"/>
    </source>
</evidence>
<comment type="similarity">
    <text evidence="1">Belongs to the IS21/IS1162 putative ATP-binding protein family.</text>
</comment>
<dbReference type="AlphaFoldDB" id="A0AAE3VD11"/>
<evidence type="ECO:0000313" key="7">
    <source>
        <dbReference type="EMBL" id="MDQ0290528.1"/>
    </source>
</evidence>
<comment type="caution">
    <text evidence="5">The sequence shown here is derived from an EMBL/GenBank/DDBJ whole genome shotgun (WGS) entry which is preliminary data.</text>
</comment>
<sequence length="245" mass="27482">MDKILDDNLAYLGLTQIQKQYDALEKAAATKRLAPAAFFAELVACEVATRRERAAQRRVRAAHFPVIKTLDTFKWSIPTLINRELIQYLFTLKFIDERRNVGLLGKSGVGKTHLLTALGYNACLKGYNVRFESAIAIINNLKNAQTNGSFLRILRNYTAPELLCIDEIGFLPIDQEGGNLLFQVISQRYETGSTAITSNLDYDQWTSVFNNDAAMVSALLDRLLHHCDSILIDGPSVRTGLDEKR</sequence>
<evidence type="ECO:0000313" key="8">
    <source>
        <dbReference type="Proteomes" id="UP001238163"/>
    </source>
</evidence>
<organism evidence="5 8">
    <name type="scientific">Oligosphaera ethanolica</name>
    <dbReference type="NCBI Taxonomy" id="760260"/>
    <lineage>
        <taxon>Bacteria</taxon>
        <taxon>Pseudomonadati</taxon>
        <taxon>Lentisphaerota</taxon>
        <taxon>Oligosphaeria</taxon>
        <taxon>Oligosphaerales</taxon>
        <taxon>Oligosphaeraceae</taxon>
        <taxon>Oligosphaera</taxon>
    </lineage>
</organism>
<dbReference type="GO" id="GO:0005524">
    <property type="term" value="F:ATP binding"/>
    <property type="evidence" value="ECO:0007669"/>
    <property type="project" value="UniProtKB-KW"/>
</dbReference>
<evidence type="ECO:0000259" key="4">
    <source>
        <dbReference type="SMART" id="SM00382"/>
    </source>
</evidence>
<evidence type="ECO:0000256" key="3">
    <source>
        <dbReference type="ARBA" id="ARBA00022840"/>
    </source>
</evidence>
<keyword evidence="3" id="KW-0067">ATP-binding</keyword>
<dbReference type="InterPro" id="IPR028350">
    <property type="entry name" value="DNAC/IstB-like"/>
</dbReference>
<keyword evidence="8" id="KW-1185">Reference proteome</keyword>
<dbReference type="InterPro" id="IPR047661">
    <property type="entry name" value="IstB"/>
</dbReference>
<dbReference type="Proteomes" id="UP001238163">
    <property type="component" value="Unassembled WGS sequence"/>
</dbReference>
<dbReference type="InterPro" id="IPR003593">
    <property type="entry name" value="AAA+_ATPase"/>
</dbReference>
<dbReference type="SMART" id="SM00382">
    <property type="entry name" value="AAA"/>
    <property type="match status" value="1"/>
</dbReference>
<feature type="domain" description="AAA+ ATPase" evidence="4">
    <location>
        <begin position="97"/>
        <end position="231"/>
    </location>
</feature>
<protein>
    <submittedName>
        <fullName evidence="5">DNA replication protein DnaC</fullName>
    </submittedName>
</protein>
<dbReference type="InterPro" id="IPR027417">
    <property type="entry name" value="P-loop_NTPase"/>
</dbReference>
<dbReference type="PANTHER" id="PTHR30050:SF4">
    <property type="entry name" value="ATP-BINDING PROTEIN RV3427C IN INSERTION SEQUENCE-RELATED"/>
    <property type="match status" value="1"/>
</dbReference>
<dbReference type="GO" id="GO:0006260">
    <property type="term" value="P:DNA replication"/>
    <property type="evidence" value="ECO:0007669"/>
    <property type="project" value="TreeGrafter"/>
</dbReference>
<dbReference type="RefSeq" id="WP_307259564.1">
    <property type="nucleotide sequence ID" value="NZ_JAUSVL010000001.1"/>
</dbReference>
<dbReference type="PIRSF" id="PIRSF003073">
    <property type="entry name" value="DNAC_TnpB_IstB"/>
    <property type="match status" value="1"/>
</dbReference>
<dbReference type="CDD" id="cd00009">
    <property type="entry name" value="AAA"/>
    <property type="match status" value="1"/>
</dbReference>
<evidence type="ECO:0000313" key="5">
    <source>
        <dbReference type="EMBL" id="MDQ0288254.1"/>
    </source>
</evidence>
<dbReference type="SUPFAM" id="SSF52540">
    <property type="entry name" value="P-loop containing nucleoside triphosphate hydrolases"/>
    <property type="match status" value="1"/>
</dbReference>
<name>A0AAE3VD11_9BACT</name>